<evidence type="ECO:0000256" key="1">
    <source>
        <dbReference type="SAM" id="MobiDB-lite"/>
    </source>
</evidence>
<keyword evidence="4" id="KW-1185">Reference proteome</keyword>
<evidence type="ECO:0000256" key="2">
    <source>
        <dbReference type="SAM" id="SignalP"/>
    </source>
</evidence>
<dbReference type="Proteomes" id="UP001150941">
    <property type="component" value="Unassembled WGS sequence"/>
</dbReference>
<comment type="caution">
    <text evidence="3">The sequence shown here is derived from an EMBL/GenBank/DDBJ whole genome shotgun (WGS) entry which is preliminary data.</text>
</comment>
<reference evidence="3" key="1">
    <citation type="submission" date="2022-11" db="EMBL/GenBank/DDBJ databases">
        <authorList>
            <person name="Petersen C."/>
        </authorList>
    </citation>
    <scope>NUCLEOTIDE SEQUENCE</scope>
    <source>
        <strain evidence="3">IBT 19713</strain>
    </source>
</reference>
<feature type="region of interest" description="Disordered" evidence="1">
    <location>
        <begin position="121"/>
        <end position="153"/>
    </location>
</feature>
<dbReference type="EMBL" id="JAPQKS010000004">
    <property type="protein sequence ID" value="KAJ5233039.1"/>
    <property type="molecule type" value="Genomic_DNA"/>
</dbReference>
<feature type="signal peptide" evidence="2">
    <location>
        <begin position="1"/>
        <end position="20"/>
    </location>
</feature>
<gene>
    <name evidence="3" type="ORF">N7468_005995</name>
</gene>
<evidence type="ECO:0000313" key="4">
    <source>
        <dbReference type="Proteomes" id="UP001150941"/>
    </source>
</evidence>
<dbReference type="RefSeq" id="XP_058331031.1">
    <property type="nucleotide sequence ID" value="XM_058475291.1"/>
</dbReference>
<evidence type="ECO:0000313" key="3">
    <source>
        <dbReference type="EMBL" id="KAJ5233039.1"/>
    </source>
</evidence>
<evidence type="ECO:0008006" key="5">
    <source>
        <dbReference type="Google" id="ProtNLM"/>
    </source>
</evidence>
<organism evidence="3 4">
    <name type="scientific">Penicillium chermesinum</name>
    <dbReference type="NCBI Taxonomy" id="63820"/>
    <lineage>
        <taxon>Eukaryota</taxon>
        <taxon>Fungi</taxon>
        <taxon>Dikarya</taxon>
        <taxon>Ascomycota</taxon>
        <taxon>Pezizomycotina</taxon>
        <taxon>Eurotiomycetes</taxon>
        <taxon>Eurotiomycetidae</taxon>
        <taxon>Eurotiales</taxon>
        <taxon>Aspergillaceae</taxon>
        <taxon>Penicillium</taxon>
    </lineage>
</organism>
<protein>
    <recommendedName>
        <fullName evidence="5">Secreted protein</fullName>
    </recommendedName>
</protein>
<dbReference type="AlphaFoldDB" id="A0A9W9P0C3"/>
<name>A0A9W9P0C3_9EURO</name>
<accession>A0A9W9P0C3</accession>
<proteinExistence type="predicted"/>
<feature type="chain" id="PRO_5040869370" description="Secreted protein" evidence="2">
    <location>
        <begin position="21"/>
        <end position="153"/>
    </location>
</feature>
<sequence length="153" mass="17324">MTIVIVTVIAPMALVAVIAAEEVQRVQRTSFPDSPDILGPCISSLWHKLSLFWLAAFQAWTVRRSPWAGCLSLAASLCEVMLRSADSRRVHTYSVLPRRPIITLFELCRASSRNGWPVQNDSSGAFRRAPCGRYRENHKQKKKEEKEKESRKA</sequence>
<feature type="compositionally biased region" description="Basic and acidic residues" evidence="1">
    <location>
        <begin position="133"/>
        <end position="153"/>
    </location>
</feature>
<reference evidence="3" key="2">
    <citation type="journal article" date="2023" name="IMA Fungus">
        <title>Comparative genomic study of the Penicillium genus elucidates a diverse pangenome and 15 lateral gene transfer events.</title>
        <authorList>
            <person name="Petersen C."/>
            <person name="Sorensen T."/>
            <person name="Nielsen M.R."/>
            <person name="Sondergaard T.E."/>
            <person name="Sorensen J.L."/>
            <person name="Fitzpatrick D.A."/>
            <person name="Frisvad J.C."/>
            <person name="Nielsen K.L."/>
        </authorList>
    </citation>
    <scope>NUCLEOTIDE SEQUENCE</scope>
    <source>
        <strain evidence="3">IBT 19713</strain>
    </source>
</reference>
<dbReference type="GeneID" id="83202594"/>
<keyword evidence="2" id="KW-0732">Signal</keyword>